<keyword evidence="3" id="KW-1133">Transmembrane helix</keyword>
<proteinExistence type="predicted"/>
<evidence type="ECO:0000256" key="2">
    <source>
        <dbReference type="SAM" id="MobiDB-lite"/>
    </source>
</evidence>
<reference evidence="4" key="2">
    <citation type="journal article" date="2022" name="Microbiol. Resour. Announc.">
        <title>Metagenome Sequencing to Explore Phylogenomics of Terrestrial Cyanobacteria.</title>
        <authorList>
            <person name="Ward R.D."/>
            <person name="Stajich J.E."/>
            <person name="Johansen J.R."/>
            <person name="Huntemann M."/>
            <person name="Clum A."/>
            <person name="Foster B."/>
            <person name="Foster B."/>
            <person name="Roux S."/>
            <person name="Palaniappan K."/>
            <person name="Varghese N."/>
            <person name="Mukherjee S."/>
            <person name="Reddy T.B.K."/>
            <person name="Daum C."/>
            <person name="Copeland A."/>
            <person name="Chen I.A."/>
            <person name="Ivanova N.N."/>
            <person name="Kyrpides N.C."/>
            <person name="Shapiro N."/>
            <person name="Eloe-Fadrosh E.A."/>
            <person name="Pietrasiak N."/>
        </authorList>
    </citation>
    <scope>NUCLEOTIDE SEQUENCE</scope>
    <source>
        <strain evidence="4">HA4357-MV3</strain>
    </source>
</reference>
<feature type="compositionally biased region" description="Polar residues" evidence="2">
    <location>
        <begin position="1"/>
        <end position="21"/>
    </location>
</feature>
<accession>A0A9E3LTI9</accession>
<feature type="coiled-coil region" evidence="1">
    <location>
        <begin position="29"/>
        <end position="77"/>
    </location>
</feature>
<dbReference type="AlphaFoldDB" id="A0A9E3LTI9"/>
<reference evidence="4" key="1">
    <citation type="submission" date="2021-05" db="EMBL/GenBank/DDBJ databases">
        <authorList>
            <person name="Pietrasiak N."/>
            <person name="Ward R."/>
            <person name="Stajich J.E."/>
            <person name="Kurbessoian T."/>
        </authorList>
    </citation>
    <scope>NUCLEOTIDE SEQUENCE</scope>
    <source>
        <strain evidence="4">HA4357-MV3</strain>
    </source>
</reference>
<sequence length="238" mass="26623">MRTANGSFYSHTPSTTTQHYSPSVPLSVYRDLAAELQAAQAKINALNAQQAQVTQENQLLRQEIAKAIQSVLQLQKLLDASSQSKSQQVPQTQVTADVEVVSPSTSIGNNHKPPEERQIFAQTKEFSGNFAVSNQQVKNPATSKQQINKNNKPQAKKAQSRQQSHPRPPVVYTEMEIPVSMSEAVLLEQQQVVTYPSSESESEKVNSWWFFFMIVLIIFLGFGAGYLVVRPFIEHQNH</sequence>
<evidence type="ECO:0000313" key="5">
    <source>
        <dbReference type="Proteomes" id="UP000813215"/>
    </source>
</evidence>
<keyword evidence="3" id="KW-0472">Membrane</keyword>
<evidence type="ECO:0000256" key="3">
    <source>
        <dbReference type="SAM" id="Phobius"/>
    </source>
</evidence>
<gene>
    <name evidence="4" type="ORF">KME28_15685</name>
</gene>
<feature type="region of interest" description="Disordered" evidence="2">
    <location>
        <begin position="1"/>
        <end position="22"/>
    </location>
</feature>
<evidence type="ECO:0000256" key="1">
    <source>
        <dbReference type="SAM" id="Coils"/>
    </source>
</evidence>
<feature type="region of interest" description="Disordered" evidence="2">
    <location>
        <begin position="138"/>
        <end position="170"/>
    </location>
</feature>
<organism evidence="4 5">
    <name type="scientific">Pelatocladus maniniholoensis HA4357-MV3</name>
    <dbReference type="NCBI Taxonomy" id="1117104"/>
    <lineage>
        <taxon>Bacteria</taxon>
        <taxon>Bacillati</taxon>
        <taxon>Cyanobacteriota</taxon>
        <taxon>Cyanophyceae</taxon>
        <taxon>Nostocales</taxon>
        <taxon>Nostocaceae</taxon>
        <taxon>Pelatocladus</taxon>
    </lineage>
</organism>
<comment type="caution">
    <text evidence="4">The sequence shown here is derived from an EMBL/GenBank/DDBJ whole genome shotgun (WGS) entry which is preliminary data.</text>
</comment>
<name>A0A9E3LTI9_9NOST</name>
<keyword evidence="3" id="KW-0812">Transmembrane</keyword>
<feature type="compositionally biased region" description="Low complexity" evidence="2">
    <location>
        <begin position="144"/>
        <end position="153"/>
    </location>
</feature>
<evidence type="ECO:0000313" key="4">
    <source>
        <dbReference type="EMBL" id="MBW4433121.1"/>
    </source>
</evidence>
<keyword evidence="1" id="KW-0175">Coiled coil</keyword>
<protein>
    <submittedName>
        <fullName evidence="4">Uncharacterized protein</fullName>
    </submittedName>
</protein>
<feature type="transmembrane region" description="Helical" evidence="3">
    <location>
        <begin position="208"/>
        <end position="229"/>
    </location>
</feature>
<dbReference type="EMBL" id="JAHHHW010000098">
    <property type="protein sequence ID" value="MBW4433121.1"/>
    <property type="molecule type" value="Genomic_DNA"/>
</dbReference>
<dbReference type="Proteomes" id="UP000813215">
    <property type="component" value="Unassembled WGS sequence"/>
</dbReference>